<gene>
    <name evidence="1" type="ORF">NL394_04050</name>
</gene>
<name>A0AAX3EKB2_PAEUR</name>
<dbReference type="AlphaFoldDB" id="A0AAX3EKB2"/>
<evidence type="ECO:0008006" key="3">
    <source>
        <dbReference type="Google" id="ProtNLM"/>
    </source>
</evidence>
<evidence type="ECO:0000313" key="2">
    <source>
        <dbReference type="Proteomes" id="UP001163293"/>
    </source>
</evidence>
<dbReference type="EMBL" id="CP101185">
    <property type="protein sequence ID" value="UYV98410.1"/>
    <property type="molecule type" value="Genomic_DNA"/>
</dbReference>
<proteinExistence type="predicted"/>
<dbReference type="Proteomes" id="UP001163293">
    <property type="component" value="Chromosome"/>
</dbReference>
<keyword evidence="2" id="KW-1185">Reference proteome</keyword>
<evidence type="ECO:0000313" key="1">
    <source>
        <dbReference type="EMBL" id="UYV98410.1"/>
    </source>
</evidence>
<organism evidence="1 2">
    <name type="scientific">Paenarthrobacter ureafaciens</name>
    <dbReference type="NCBI Taxonomy" id="37931"/>
    <lineage>
        <taxon>Bacteria</taxon>
        <taxon>Bacillati</taxon>
        <taxon>Actinomycetota</taxon>
        <taxon>Actinomycetes</taxon>
        <taxon>Micrococcales</taxon>
        <taxon>Micrococcaceae</taxon>
        <taxon>Paenarthrobacter</taxon>
    </lineage>
</organism>
<accession>A0AAX3EKB2</accession>
<dbReference type="RefSeq" id="WP_168529630.1">
    <property type="nucleotide sequence ID" value="NZ_CP043010.1"/>
</dbReference>
<protein>
    <recommendedName>
        <fullName evidence="3">DUF4177 domain-containing protein</fullName>
    </recommendedName>
</protein>
<reference evidence="1" key="1">
    <citation type="submission" date="2022-07" db="EMBL/GenBank/DDBJ databases">
        <authorList>
            <person name="Wu T."/>
        </authorList>
    </citation>
    <scope>NUCLEOTIDE SEQUENCE</scope>
    <source>
        <strain evidence="1">SD-1</strain>
    </source>
</reference>
<sequence length="60" mass="6561">MADYKVFWVPDHIDSMDGTQEAPNATALINEWAADGYEVVSVVPGTNAQTYAGLFITLKK</sequence>